<evidence type="ECO:0000256" key="3">
    <source>
        <dbReference type="ARBA" id="ARBA00022840"/>
    </source>
</evidence>
<dbReference type="Pfam" id="PF00005">
    <property type="entry name" value="ABC_tran"/>
    <property type="match status" value="1"/>
</dbReference>
<dbReference type="InterPro" id="IPR003439">
    <property type="entry name" value="ABC_transporter-like_ATP-bd"/>
</dbReference>
<dbReference type="PANTHER" id="PTHR24220">
    <property type="entry name" value="IMPORT ATP-BINDING PROTEIN"/>
    <property type="match status" value="1"/>
</dbReference>
<dbReference type="FunFam" id="3.40.50.300:FF:000032">
    <property type="entry name" value="Export ABC transporter ATP-binding protein"/>
    <property type="match status" value="1"/>
</dbReference>
<dbReference type="GO" id="GO:0005524">
    <property type="term" value="F:ATP binding"/>
    <property type="evidence" value="ECO:0007669"/>
    <property type="project" value="UniProtKB-KW"/>
</dbReference>
<dbReference type="GO" id="GO:0022857">
    <property type="term" value="F:transmembrane transporter activity"/>
    <property type="evidence" value="ECO:0007669"/>
    <property type="project" value="UniProtKB-ARBA"/>
</dbReference>
<keyword evidence="6" id="KW-1185">Reference proteome</keyword>
<dbReference type="SMART" id="SM00382">
    <property type="entry name" value="AAA"/>
    <property type="match status" value="1"/>
</dbReference>
<dbReference type="RefSeq" id="WP_179913889.1">
    <property type="nucleotide sequence ID" value="NZ_JACBYE010000036.1"/>
</dbReference>
<sequence>MSATQRTGPALRAHAVSRTFSTPAGDVHAVSDVSLEVGRGELVVLRGTSGSGKSTLLHLLGGIDEPTSGHVEVDGERLDSLDTAGRLRLRTTGVGYVLQSFGLVPVLSAAENVEIPLRLLRTEPRERDARVREVLATVGLERHGHQRPYELSGGQQQRVGIARAIVARPSILLADEPTGQLDSATAATVMDLLHDLVHQEGVAAVVSTHDPLLAARADRVITLHDGRVS</sequence>
<comment type="caution">
    <text evidence="5">The sequence shown here is derived from an EMBL/GenBank/DDBJ whole genome shotgun (WGS) entry which is preliminary data.</text>
</comment>
<dbReference type="InterPro" id="IPR003593">
    <property type="entry name" value="AAA+_ATPase"/>
</dbReference>
<keyword evidence="3 5" id="KW-0067">ATP-binding</keyword>
<gene>
    <name evidence="5" type="ORF">HZZ10_13445</name>
</gene>
<dbReference type="GO" id="GO:0005886">
    <property type="term" value="C:plasma membrane"/>
    <property type="evidence" value="ECO:0007669"/>
    <property type="project" value="TreeGrafter"/>
</dbReference>
<dbReference type="InterPro" id="IPR017871">
    <property type="entry name" value="ABC_transporter-like_CS"/>
</dbReference>
<reference evidence="5 6" key="1">
    <citation type="submission" date="2020-07" db="EMBL/GenBank/DDBJ databases">
        <title>MOT database genomes.</title>
        <authorList>
            <person name="Joseph S."/>
            <person name="Aduse-Opoku J."/>
            <person name="Hashim A."/>
            <person name="Wade W."/>
            <person name="Curtis M."/>
        </authorList>
    </citation>
    <scope>NUCLEOTIDE SEQUENCE [LARGE SCALE GENOMIC DNA]</scope>
    <source>
        <strain evidence="5 6">DSM 100099</strain>
    </source>
</reference>
<evidence type="ECO:0000256" key="2">
    <source>
        <dbReference type="ARBA" id="ARBA00022741"/>
    </source>
</evidence>
<proteinExistence type="predicted"/>
<accession>A0A853EVD9</accession>
<evidence type="ECO:0000313" key="6">
    <source>
        <dbReference type="Proteomes" id="UP000561011"/>
    </source>
</evidence>
<keyword evidence="2" id="KW-0547">Nucleotide-binding</keyword>
<protein>
    <submittedName>
        <fullName evidence="5">ABC transporter ATP-binding protein</fullName>
    </submittedName>
</protein>
<dbReference type="PROSITE" id="PS00211">
    <property type="entry name" value="ABC_TRANSPORTER_1"/>
    <property type="match status" value="1"/>
</dbReference>
<dbReference type="GO" id="GO:0016887">
    <property type="term" value="F:ATP hydrolysis activity"/>
    <property type="evidence" value="ECO:0007669"/>
    <property type="project" value="InterPro"/>
</dbReference>
<name>A0A853EVD9_9MICO</name>
<evidence type="ECO:0000313" key="5">
    <source>
        <dbReference type="EMBL" id="NYS94519.1"/>
    </source>
</evidence>
<dbReference type="Gene3D" id="3.40.50.300">
    <property type="entry name" value="P-loop containing nucleotide triphosphate hydrolases"/>
    <property type="match status" value="1"/>
</dbReference>
<dbReference type="PROSITE" id="PS50893">
    <property type="entry name" value="ABC_TRANSPORTER_2"/>
    <property type="match status" value="1"/>
</dbReference>
<dbReference type="InterPro" id="IPR017911">
    <property type="entry name" value="MacB-like_ATP-bd"/>
</dbReference>
<dbReference type="InterPro" id="IPR015854">
    <property type="entry name" value="ABC_transpr_LolD-like"/>
</dbReference>
<dbReference type="Proteomes" id="UP000561011">
    <property type="component" value="Unassembled WGS sequence"/>
</dbReference>
<feature type="domain" description="ABC transporter" evidence="4">
    <location>
        <begin position="11"/>
        <end position="229"/>
    </location>
</feature>
<evidence type="ECO:0000259" key="4">
    <source>
        <dbReference type="PROSITE" id="PS50893"/>
    </source>
</evidence>
<dbReference type="CDD" id="cd03255">
    <property type="entry name" value="ABC_MJ0796_LolCDE_FtsE"/>
    <property type="match status" value="1"/>
</dbReference>
<dbReference type="InterPro" id="IPR027417">
    <property type="entry name" value="P-loop_NTPase"/>
</dbReference>
<dbReference type="AlphaFoldDB" id="A0A853EVD9"/>
<dbReference type="PANTHER" id="PTHR24220:SF685">
    <property type="entry name" value="ABC TRANSPORTER RELATED"/>
    <property type="match status" value="1"/>
</dbReference>
<dbReference type="GO" id="GO:0098796">
    <property type="term" value="C:membrane protein complex"/>
    <property type="evidence" value="ECO:0007669"/>
    <property type="project" value="UniProtKB-ARBA"/>
</dbReference>
<organism evidence="5 6">
    <name type="scientific">Sanguibacter inulinus</name>
    <dbReference type="NCBI Taxonomy" id="60922"/>
    <lineage>
        <taxon>Bacteria</taxon>
        <taxon>Bacillati</taxon>
        <taxon>Actinomycetota</taxon>
        <taxon>Actinomycetes</taxon>
        <taxon>Micrococcales</taxon>
        <taxon>Sanguibacteraceae</taxon>
        <taxon>Sanguibacter</taxon>
    </lineage>
</organism>
<dbReference type="SUPFAM" id="SSF52540">
    <property type="entry name" value="P-loop containing nucleoside triphosphate hydrolases"/>
    <property type="match status" value="1"/>
</dbReference>
<dbReference type="EMBL" id="JACBYE010000036">
    <property type="protein sequence ID" value="NYS94519.1"/>
    <property type="molecule type" value="Genomic_DNA"/>
</dbReference>
<evidence type="ECO:0000256" key="1">
    <source>
        <dbReference type="ARBA" id="ARBA00022448"/>
    </source>
</evidence>
<keyword evidence="1" id="KW-0813">Transport</keyword>